<evidence type="ECO:0000313" key="16">
    <source>
        <dbReference type="EMBL" id="ACV27499.1"/>
    </source>
</evidence>
<dbReference type="OrthoDB" id="9764669at2"/>
<dbReference type="GO" id="GO:0015344">
    <property type="term" value="F:siderophore uptake transmembrane transporter activity"/>
    <property type="evidence" value="ECO:0007669"/>
    <property type="project" value="TreeGrafter"/>
</dbReference>
<dbReference type="PROSITE" id="PS52016">
    <property type="entry name" value="TONB_DEPENDENT_REC_3"/>
    <property type="match status" value="1"/>
</dbReference>
<evidence type="ECO:0000256" key="3">
    <source>
        <dbReference type="ARBA" id="ARBA00022448"/>
    </source>
</evidence>
<evidence type="ECO:0000256" key="5">
    <source>
        <dbReference type="ARBA" id="ARBA00022692"/>
    </source>
</evidence>
<evidence type="ECO:0000256" key="12">
    <source>
        <dbReference type="RuleBase" id="RU003357"/>
    </source>
</evidence>
<evidence type="ECO:0000256" key="7">
    <source>
        <dbReference type="ARBA" id="ARBA00023077"/>
    </source>
</evidence>
<keyword evidence="5 11" id="KW-0812">Transmembrane</keyword>
<sequence>MNKEALKKATSKLYLTALITSILATSPAALFAAQNDPADKNEPSTETVQASDDAEVMTIVAHRQPRNISQVAGTVTIMDHDYIERNIALNIDDLVRYEPGIEVDDSSTRFGYGGFRIRGIGGNRTVTVVDNVPIADNYSVGNFANSGRGLFELGLVSRVEVLRGPASTLYGSKALGGVVAMNLLDASDILQGDSQANWLRAGYNTDSDRYNLALATAFEQDDFSLLLAGAKQYGHEADVANLPAGTTADEQNRTQYAGLIRAGLNTDYGRFRLTIDGLQDERLTDINAVLGTGRLANTTSMVGDDQRDQTRVLLDHHFTKLGFVDQGTWRLWHQKSETEQDTFEERLLAPTPVSLVREFNYDHKTLGLGTDLETRLVNGDLTQRLGYGFEFSETKLTELRNASQTNLNTNDTTNIVLGEVFPLRDFPKSTVRELGVYLHDEIELWSNGLVISPGLRFEHYELKANNDPLFDSQFPNANKTNLTSDAWLPKLGLLMPIGYDMEWFSQYARGHRAPPFADVNIGLDIPMFNIRAISNPELKSERGYTFETGLRYRGTDTQAEFALFHNRYSDFIQSRAFVGFDAGTMIFQSINRDKVIIEGSEFRLKHYFTDTISTDVKLEYIRGEDKNTGEPIADVRPPMAIVELSYMPTSMSWETRLVATASKSQKALFDASDNQLFSAPGYTSFDWITRWFPADDLHLSLGIFNLTDKTYWRNSNVANYPINDPTLPLLAEPGRSVAASIVWNF</sequence>
<evidence type="ECO:0000256" key="9">
    <source>
        <dbReference type="ARBA" id="ARBA00023170"/>
    </source>
</evidence>
<dbReference type="STRING" id="523791.Kkor_2089"/>
<evidence type="ECO:0000256" key="8">
    <source>
        <dbReference type="ARBA" id="ARBA00023136"/>
    </source>
</evidence>
<dbReference type="InterPro" id="IPR037066">
    <property type="entry name" value="Plug_dom_sf"/>
</dbReference>
<feature type="signal peptide" evidence="13">
    <location>
        <begin position="1"/>
        <end position="32"/>
    </location>
</feature>
<dbReference type="FunCoup" id="C7R743">
    <property type="interactions" value="93"/>
</dbReference>
<evidence type="ECO:0000256" key="1">
    <source>
        <dbReference type="ARBA" id="ARBA00004571"/>
    </source>
</evidence>
<comment type="similarity">
    <text evidence="2">Belongs to the TonB-dependent receptor family. Hemoglobin/haptoglobin binding protein subfamily.</text>
</comment>
<keyword evidence="17" id="KW-1185">Reference proteome</keyword>
<accession>C7R743</accession>
<dbReference type="eggNOG" id="COG4771">
    <property type="taxonomic scope" value="Bacteria"/>
</dbReference>
<dbReference type="Gene3D" id="2.170.130.10">
    <property type="entry name" value="TonB-dependent receptor, plug domain"/>
    <property type="match status" value="1"/>
</dbReference>
<dbReference type="KEGG" id="kko:Kkor_2089"/>
<feature type="chain" id="PRO_5002981288" evidence="13">
    <location>
        <begin position="33"/>
        <end position="745"/>
    </location>
</feature>
<proteinExistence type="inferred from homology"/>
<organism evidence="16 17">
    <name type="scientific">Kangiella koreensis (strain DSM 16069 / JCM 12317 / KCTC 12182 / SW-125)</name>
    <dbReference type="NCBI Taxonomy" id="523791"/>
    <lineage>
        <taxon>Bacteria</taxon>
        <taxon>Pseudomonadati</taxon>
        <taxon>Pseudomonadota</taxon>
        <taxon>Gammaproteobacteria</taxon>
        <taxon>Kangiellales</taxon>
        <taxon>Kangiellaceae</taxon>
        <taxon>Kangiella</taxon>
    </lineage>
</organism>
<dbReference type="InterPro" id="IPR036942">
    <property type="entry name" value="Beta-barrel_TonB_sf"/>
</dbReference>
<dbReference type="Proteomes" id="UP000001231">
    <property type="component" value="Chromosome"/>
</dbReference>
<evidence type="ECO:0000259" key="14">
    <source>
        <dbReference type="Pfam" id="PF00593"/>
    </source>
</evidence>
<reference evidence="16 17" key="1">
    <citation type="journal article" date="2009" name="Stand. Genomic Sci.">
        <title>Complete genome sequence of Kangiella koreensis type strain (SW-125).</title>
        <authorList>
            <person name="Han C."/>
            <person name="Sikorski J."/>
            <person name="Lapidus A."/>
            <person name="Nolan M."/>
            <person name="Glavina Del Rio T."/>
            <person name="Tice H."/>
            <person name="Cheng J.F."/>
            <person name="Lucas S."/>
            <person name="Chen F."/>
            <person name="Copeland A."/>
            <person name="Ivanova N."/>
            <person name="Mavromatis K."/>
            <person name="Ovchinnikova G."/>
            <person name="Pati A."/>
            <person name="Bruce D."/>
            <person name="Goodwin L."/>
            <person name="Pitluck S."/>
            <person name="Chen A."/>
            <person name="Palaniappan K."/>
            <person name="Land M."/>
            <person name="Hauser L."/>
            <person name="Chang Y.J."/>
            <person name="Jeffries C.D."/>
            <person name="Chain P."/>
            <person name="Saunders E."/>
            <person name="Brettin T."/>
            <person name="Goker M."/>
            <person name="Tindall B.J."/>
            <person name="Bristow J."/>
            <person name="Eisen J.A."/>
            <person name="Markowitz V."/>
            <person name="Hugenholtz P."/>
            <person name="Kyrpides N.C."/>
            <person name="Klenk H.P."/>
            <person name="Detter J.C."/>
        </authorList>
    </citation>
    <scope>NUCLEOTIDE SEQUENCE [LARGE SCALE GENOMIC DNA]</scope>
    <source>
        <strain evidence="17">DSM 16069 / KCTC 12182 / SW-125</strain>
    </source>
</reference>
<evidence type="ECO:0000256" key="6">
    <source>
        <dbReference type="ARBA" id="ARBA00022729"/>
    </source>
</evidence>
<dbReference type="CDD" id="cd01347">
    <property type="entry name" value="ligand_gated_channel"/>
    <property type="match status" value="1"/>
</dbReference>
<feature type="domain" description="TonB-dependent receptor plug" evidence="15">
    <location>
        <begin position="69"/>
        <end position="178"/>
    </location>
</feature>
<dbReference type="PANTHER" id="PTHR30069">
    <property type="entry name" value="TONB-DEPENDENT OUTER MEMBRANE RECEPTOR"/>
    <property type="match status" value="1"/>
</dbReference>
<keyword evidence="7 12" id="KW-0798">TonB box</keyword>
<dbReference type="InterPro" id="IPR012910">
    <property type="entry name" value="Plug_dom"/>
</dbReference>
<keyword evidence="4 11" id="KW-1134">Transmembrane beta strand</keyword>
<dbReference type="InParanoid" id="C7R743"/>
<evidence type="ECO:0000256" key="4">
    <source>
        <dbReference type="ARBA" id="ARBA00022452"/>
    </source>
</evidence>
<dbReference type="Pfam" id="PF00593">
    <property type="entry name" value="TonB_dep_Rec_b-barrel"/>
    <property type="match status" value="1"/>
</dbReference>
<protein>
    <submittedName>
        <fullName evidence="16">TonB-dependent receptor</fullName>
    </submittedName>
</protein>
<dbReference type="RefSeq" id="WP_015781104.1">
    <property type="nucleotide sequence ID" value="NC_013166.1"/>
</dbReference>
<dbReference type="Pfam" id="PF07715">
    <property type="entry name" value="Plug"/>
    <property type="match status" value="1"/>
</dbReference>
<keyword evidence="9 16" id="KW-0675">Receptor</keyword>
<evidence type="ECO:0000256" key="11">
    <source>
        <dbReference type="PROSITE-ProRule" id="PRU01360"/>
    </source>
</evidence>
<evidence type="ECO:0000256" key="2">
    <source>
        <dbReference type="ARBA" id="ARBA00008143"/>
    </source>
</evidence>
<keyword evidence="10 11" id="KW-0998">Cell outer membrane</keyword>
<dbReference type="InterPro" id="IPR000531">
    <property type="entry name" value="Beta-barrel_TonB"/>
</dbReference>
<dbReference type="AlphaFoldDB" id="C7R743"/>
<dbReference type="GO" id="GO:0009279">
    <property type="term" value="C:cell outer membrane"/>
    <property type="evidence" value="ECO:0007669"/>
    <property type="project" value="UniProtKB-SubCell"/>
</dbReference>
<keyword evidence="6 13" id="KW-0732">Signal</keyword>
<evidence type="ECO:0000259" key="15">
    <source>
        <dbReference type="Pfam" id="PF07715"/>
    </source>
</evidence>
<evidence type="ECO:0000256" key="13">
    <source>
        <dbReference type="SAM" id="SignalP"/>
    </source>
</evidence>
<dbReference type="GO" id="GO:0044718">
    <property type="term" value="P:siderophore transmembrane transport"/>
    <property type="evidence" value="ECO:0007669"/>
    <property type="project" value="TreeGrafter"/>
</dbReference>
<evidence type="ECO:0000313" key="17">
    <source>
        <dbReference type="Proteomes" id="UP000001231"/>
    </source>
</evidence>
<dbReference type="Gene3D" id="2.40.170.20">
    <property type="entry name" value="TonB-dependent receptor, beta-barrel domain"/>
    <property type="match status" value="1"/>
</dbReference>
<dbReference type="PANTHER" id="PTHR30069:SF29">
    <property type="entry name" value="HEMOGLOBIN AND HEMOGLOBIN-HAPTOGLOBIN-BINDING PROTEIN 1-RELATED"/>
    <property type="match status" value="1"/>
</dbReference>
<evidence type="ECO:0000256" key="10">
    <source>
        <dbReference type="ARBA" id="ARBA00023237"/>
    </source>
</evidence>
<keyword evidence="3 11" id="KW-0813">Transport</keyword>
<comment type="subcellular location">
    <subcellularLocation>
        <location evidence="1 11">Cell outer membrane</location>
        <topology evidence="1 11">Multi-pass membrane protein</topology>
    </subcellularLocation>
</comment>
<gene>
    <name evidence="16" type="ordered locus">Kkor_2089</name>
</gene>
<dbReference type="HOGENOM" id="CLU_008287_19_0_6"/>
<dbReference type="SUPFAM" id="SSF56935">
    <property type="entry name" value="Porins"/>
    <property type="match status" value="1"/>
</dbReference>
<name>C7R743_KANKD</name>
<dbReference type="InterPro" id="IPR039426">
    <property type="entry name" value="TonB-dep_rcpt-like"/>
</dbReference>
<dbReference type="EMBL" id="CP001707">
    <property type="protein sequence ID" value="ACV27499.1"/>
    <property type="molecule type" value="Genomic_DNA"/>
</dbReference>
<keyword evidence="8 11" id="KW-0472">Membrane</keyword>
<feature type="domain" description="TonB-dependent receptor-like beta-barrel" evidence="14">
    <location>
        <begin position="266"/>
        <end position="706"/>
    </location>
</feature>